<proteinExistence type="predicted"/>
<dbReference type="EMBL" id="JAHMHQ010000028">
    <property type="protein sequence ID" value="KAK1623621.1"/>
    <property type="molecule type" value="Genomic_DNA"/>
</dbReference>
<gene>
    <name evidence="2" type="ORF">BDP81DRAFT_439203</name>
</gene>
<keyword evidence="3" id="KW-1185">Reference proteome</keyword>
<accession>A0AAI9ZFS1</accession>
<dbReference type="Proteomes" id="UP001243989">
    <property type="component" value="Unassembled WGS sequence"/>
</dbReference>
<dbReference type="AlphaFoldDB" id="A0AAI9ZFS1"/>
<name>A0AAI9ZFS1_9PEZI</name>
<feature type="region of interest" description="Disordered" evidence="1">
    <location>
        <begin position="42"/>
        <end position="67"/>
    </location>
</feature>
<protein>
    <submittedName>
        <fullName evidence="2">Uncharacterized protein</fullName>
    </submittedName>
</protein>
<dbReference type="PROSITE" id="PS50890">
    <property type="entry name" value="PUA"/>
    <property type="match status" value="1"/>
</dbReference>
<dbReference type="GeneID" id="85476246"/>
<evidence type="ECO:0000313" key="3">
    <source>
        <dbReference type="Proteomes" id="UP001243989"/>
    </source>
</evidence>
<organism evidence="2 3">
    <name type="scientific">Colletotrichum phormii</name>
    <dbReference type="NCBI Taxonomy" id="359342"/>
    <lineage>
        <taxon>Eukaryota</taxon>
        <taxon>Fungi</taxon>
        <taxon>Dikarya</taxon>
        <taxon>Ascomycota</taxon>
        <taxon>Pezizomycotina</taxon>
        <taxon>Sordariomycetes</taxon>
        <taxon>Hypocreomycetidae</taxon>
        <taxon>Glomerellales</taxon>
        <taxon>Glomerellaceae</taxon>
        <taxon>Colletotrichum</taxon>
        <taxon>Colletotrichum acutatum species complex</taxon>
    </lineage>
</organism>
<comment type="caution">
    <text evidence="2">The sequence shown here is derived from an EMBL/GenBank/DDBJ whole genome shotgun (WGS) entry which is preliminary data.</text>
</comment>
<sequence length="156" mass="16888">MPADLPAGHCHLQNLQNASSSSTSKQHLAEVGLARPSTYIIARRGKPSDQVQHRRPRRTSPPTPPPVTIVSLEMSGELAYRPTYQSPVQGVPYYRAPPNTSAVHWTCAHVLLHRDTATATATDTALRDKTVAACLSCLSPVCQHTDFIPCSEQPAA</sequence>
<evidence type="ECO:0000313" key="2">
    <source>
        <dbReference type="EMBL" id="KAK1623621.1"/>
    </source>
</evidence>
<dbReference type="RefSeq" id="XP_060439616.1">
    <property type="nucleotide sequence ID" value="XM_060591384.1"/>
</dbReference>
<evidence type="ECO:0000256" key="1">
    <source>
        <dbReference type="SAM" id="MobiDB-lite"/>
    </source>
</evidence>
<reference evidence="2" key="1">
    <citation type="submission" date="2021-06" db="EMBL/GenBank/DDBJ databases">
        <title>Comparative genomics, transcriptomics and evolutionary studies reveal genomic signatures of adaptation to plant cell wall in hemibiotrophic fungi.</title>
        <authorList>
            <consortium name="DOE Joint Genome Institute"/>
            <person name="Baroncelli R."/>
            <person name="Diaz J.F."/>
            <person name="Benocci T."/>
            <person name="Peng M."/>
            <person name="Battaglia E."/>
            <person name="Haridas S."/>
            <person name="Andreopoulos W."/>
            <person name="Labutti K."/>
            <person name="Pangilinan J."/>
            <person name="Floch G.L."/>
            <person name="Makela M.R."/>
            <person name="Henrissat B."/>
            <person name="Grigoriev I.V."/>
            <person name="Crouch J.A."/>
            <person name="De Vries R.P."/>
            <person name="Sukno S.A."/>
            <person name="Thon M.R."/>
        </authorList>
    </citation>
    <scope>NUCLEOTIDE SEQUENCE</scope>
    <source>
        <strain evidence="2">CBS 102054</strain>
    </source>
</reference>